<dbReference type="Pfam" id="PF05724">
    <property type="entry name" value="TPMT"/>
    <property type="match status" value="1"/>
</dbReference>
<evidence type="ECO:0000256" key="2">
    <source>
        <dbReference type="ARBA" id="ARBA00022603"/>
    </source>
</evidence>
<keyword evidence="2" id="KW-0489">Methyltransferase</keyword>
<dbReference type="EMBL" id="JANBQB010001788">
    <property type="protein sequence ID" value="KAJ1970402.1"/>
    <property type="molecule type" value="Genomic_DNA"/>
</dbReference>
<organism evidence="5 6">
    <name type="scientific">Dimargaris verticillata</name>
    <dbReference type="NCBI Taxonomy" id="2761393"/>
    <lineage>
        <taxon>Eukaryota</taxon>
        <taxon>Fungi</taxon>
        <taxon>Fungi incertae sedis</taxon>
        <taxon>Zoopagomycota</taxon>
        <taxon>Kickxellomycotina</taxon>
        <taxon>Dimargaritomycetes</taxon>
        <taxon>Dimargaritales</taxon>
        <taxon>Dimargaritaceae</taxon>
        <taxon>Dimargaris</taxon>
    </lineage>
</organism>
<protein>
    <recommendedName>
        <fullName evidence="7">S-adenosyl-L-methionine-dependent methyltransferase</fullName>
    </recommendedName>
</protein>
<reference evidence="5" key="1">
    <citation type="submission" date="2022-07" db="EMBL/GenBank/DDBJ databases">
        <title>Phylogenomic reconstructions and comparative analyses of Kickxellomycotina fungi.</title>
        <authorList>
            <person name="Reynolds N.K."/>
            <person name="Stajich J.E."/>
            <person name="Barry K."/>
            <person name="Grigoriev I.V."/>
            <person name="Crous P."/>
            <person name="Smith M.E."/>
        </authorList>
    </citation>
    <scope>NUCLEOTIDE SEQUENCE</scope>
    <source>
        <strain evidence="5">RSA 567</strain>
    </source>
</reference>
<dbReference type="InterPro" id="IPR008854">
    <property type="entry name" value="TPMT"/>
</dbReference>
<dbReference type="GO" id="GO:0008757">
    <property type="term" value="F:S-adenosylmethionine-dependent methyltransferase activity"/>
    <property type="evidence" value="ECO:0007669"/>
    <property type="project" value="InterPro"/>
</dbReference>
<evidence type="ECO:0000256" key="1">
    <source>
        <dbReference type="ARBA" id="ARBA00022553"/>
    </source>
</evidence>
<comment type="caution">
    <text evidence="5">The sequence shown here is derived from an EMBL/GenBank/DDBJ whole genome shotgun (WGS) entry which is preliminary data.</text>
</comment>
<accession>A0A9W8E5I6</accession>
<dbReference type="PANTHER" id="PTHR32183:SF6">
    <property type="entry name" value="CYSTEINE SULFINATE DESULFINASE_CYSTEINE DESULFURASE AND RELATED ENZYMES"/>
    <property type="match status" value="1"/>
</dbReference>
<gene>
    <name evidence="5" type="ORF">H4R34_006067</name>
</gene>
<dbReference type="SUPFAM" id="SSF53335">
    <property type="entry name" value="S-adenosyl-L-methionine-dependent methyltransferases"/>
    <property type="match status" value="1"/>
</dbReference>
<keyword evidence="4" id="KW-0949">S-adenosyl-L-methionine</keyword>
<dbReference type="OrthoDB" id="276151at2759"/>
<sequence length="179" mass="19731">MSSSDEASMPSKGEFWVKKWQEGQTKWDLGQPTPALCEFLENWKSQRHLSAVENASSDGDAAKGQPLDKNANKMFKVDSKELEVLFNDRSLAEFPMAKDVSKKSPVYALVPGCGSGYDVCLLAAHGWQTTGLDISPIAVSRAKLLASSTENADLVDFKLADFFEYEPPNGGFHLIFDYT</sequence>
<dbReference type="AlphaFoldDB" id="A0A9W8E5I6"/>
<dbReference type="PROSITE" id="PS51585">
    <property type="entry name" value="SAM_MT_TPMT"/>
    <property type="match status" value="1"/>
</dbReference>
<name>A0A9W8E5I6_9FUNG</name>
<dbReference type="Proteomes" id="UP001151582">
    <property type="component" value="Unassembled WGS sequence"/>
</dbReference>
<keyword evidence="1" id="KW-0597">Phosphoprotein</keyword>
<evidence type="ECO:0000256" key="3">
    <source>
        <dbReference type="ARBA" id="ARBA00022679"/>
    </source>
</evidence>
<keyword evidence="3" id="KW-0808">Transferase</keyword>
<evidence type="ECO:0000256" key="4">
    <source>
        <dbReference type="ARBA" id="ARBA00022691"/>
    </source>
</evidence>
<proteinExistence type="predicted"/>
<keyword evidence="6" id="KW-1185">Reference proteome</keyword>
<dbReference type="InterPro" id="IPR029063">
    <property type="entry name" value="SAM-dependent_MTases_sf"/>
</dbReference>
<evidence type="ECO:0008006" key="7">
    <source>
        <dbReference type="Google" id="ProtNLM"/>
    </source>
</evidence>
<evidence type="ECO:0000313" key="5">
    <source>
        <dbReference type="EMBL" id="KAJ1970402.1"/>
    </source>
</evidence>
<dbReference type="Gene3D" id="3.40.50.150">
    <property type="entry name" value="Vaccinia Virus protein VP39"/>
    <property type="match status" value="1"/>
</dbReference>
<dbReference type="CDD" id="cd02440">
    <property type="entry name" value="AdoMet_MTases"/>
    <property type="match status" value="1"/>
</dbReference>
<evidence type="ECO:0000313" key="6">
    <source>
        <dbReference type="Proteomes" id="UP001151582"/>
    </source>
</evidence>
<dbReference type="PANTHER" id="PTHR32183">
    <property type="match status" value="1"/>
</dbReference>
<dbReference type="GO" id="GO:0032259">
    <property type="term" value="P:methylation"/>
    <property type="evidence" value="ECO:0007669"/>
    <property type="project" value="UniProtKB-KW"/>
</dbReference>